<organism evidence="4 6">
    <name type="scientific">Gossypium raimondii</name>
    <name type="common">Peruvian cotton</name>
    <name type="synonym">Gossypium klotzschianum subsp. raimondii</name>
    <dbReference type="NCBI Taxonomy" id="29730"/>
    <lineage>
        <taxon>Eukaryota</taxon>
        <taxon>Viridiplantae</taxon>
        <taxon>Streptophyta</taxon>
        <taxon>Embryophyta</taxon>
        <taxon>Tracheophyta</taxon>
        <taxon>Spermatophyta</taxon>
        <taxon>Magnoliopsida</taxon>
        <taxon>eudicotyledons</taxon>
        <taxon>Gunneridae</taxon>
        <taxon>Pentapetalae</taxon>
        <taxon>rosids</taxon>
        <taxon>malvids</taxon>
        <taxon>Malvales</taxon>
        <taxon>Malvaceae</taxon>
        <taxon>Malvoideae</taxon>
        <taxon>Gossypium</taxon>
    </lineage>
</organism>
<reference evidence="5 7" key="2">
    <citation type="journal article" date="2019" name="Genome Biol. Evol.">
        <title>Insights into the evolution of the New World diploid cottons (Gossypium, subgenus Houzingenia) based on genome sequencing.</title>
        <authorList>
            <person name="Grover C.E."/>
            <person name="Arick M.A. 2nd"/>
            <person name="Thrash A."/>
            <person name="Conover J.L."/>
            <person name="Sanders W.S."/>
            <person name="Peterson D.G."/>
            <person name="Frelichowski J.E."/>
            <person name="Scheffler J.A."/>
            <person name="Scheffler B.E."/>
            <person name="Wendel J.F."/>
        </authorList>
    </citation>
    <scope>NUCLEOTIDE SEQUENCE [LARGE SCALE GENOMIC DNA]</scope>
    <source>
        <strain evidence="5">8</strain>
        <tissue evidence="5">Leaf</tissue>
    </source>
</reference>
<dbReference type="Gene3D" id="3.30.160.60">
    <property type="entry name" value="Classic Zinc Finger"/>
    <property type="match status" value="1"/>
</dbReference>
<evidence type="ECO:0000313" key="4">
    <source>
        <dbReference type="EMBL" id="KJB71124.1"/>
    </source>
</evidence>
<dbReference type="Gramene" id="KJB71124">
    <property type="protein sequence ID" value="KJB71124"/>
    <property type="gene ID" value="B456_011G106900"/>
</dbReference>
<gene>
    <name evidence="4" type="ORF">B456_011G106900</name>
    <name evidence="5" type="ORF">Gorai_005738</name>
</gene>
<protein>
    <recommendedName>
        <fullName evidence="3">C2H2-type domain-containing protein</fullName>
    </recommendedName>
</protein>
<dbReference type="EMBL" id="JABEZZ010000011">
    <property type="protein sequence ID" value="MBA0599523.1"/>
    <property type="molecule type" value="Genomic_DNA"/>
</dbReference>
<dbReference type="PROSITE" id="PS50157">
    <property type="entry name" value="ZINC_FINGER_C2H2_2"/>
    <property type="match status" value="1"/>
</dbReference>
<keyword evidence="1" id="KW-0863">Zinc-finger</keyword>
<dbReference type="AlphaFoldDB" id="A0A0D2UR71"/>
<feature type="region of interest" description="Disordered" evidence="2">
    <location>
        <begin position="120"/>
        <end position="147"/>
    </location>
</feature>
<evidence type="ECO:0000259" key="3">
    <source>
        <dbReference type="PROSITE" id="PS50157"/>
    </source>
</evidence>
<dbReference type="STRING" id="29730.A0A0D2UR71"/>
<evidence type="ECO:0000256" key="1">
    <source>
        <dbReference type="PROSITE-ProRule" id="PRU00042"/>
    </source>
</evidence>
<evidence type="ECO:0000313" key="6">
    <source>
        <dbReference type="Proteomes" id="UP000032304"/>
    </source>
</evidence>
<dbReference type="PANTHER" id="PTHR47593">
    <property type="entry name" value="ZINC FINGER PROTEIN 4-LIKE"/>
    <property type="match status" value="1"/>
</dbReference>
<keyword evidence="1" id="KW-0479">Metal-binding</keyword>
<dbReference type="Proteomes" id="UP000032304">
    <property type="component" value="Chromosome 11"/>
</dbReference>
<dbReference type="SUPFAM" id="SSF57667">
    <property type="entry name" value="beta-beta-alpha zinc fingers"/>
    <property type="match status" value="1"/>
</dbReference>
<dbReference type="InterPro" id="IPR036236">
    <property type="entry name" value="Znf_C2H2_sf"/>
</dbReference>
<accession>A0A0D2UR71</accession>
<dbReference type="OMA" id="GGENMET"/>
<dbReference type="Proteomes" id="UP000593578">
    <property type="component" value="Unassembled WGS sequence"/>
</dbReference>
<proteinExistence type="predicted"/>
<reference evidence="5" key="3">
    <citation type="submission" date="2020-04" db="EMBL/GenBank/DDBJ databases">
        <authorList>
            <person name="Grover C.E."/>
            <person name="Arick M.A. II"/>
            <person name="Thrash A."/>
            <person name="Conover J.L."/>
            <person name="Sanders W.S."/>
            <person name="Peterson D.G."/>
            <person name="Scheffler J.A."/>
            <person name="Scheffler B.E."/>
            <person name="Wendel J.F."/>
        </authorList>
    </citation>
    <scope>NUCLEOTIDE SEQUENCE</scope>
    <source>
        <strain evidence="5">8</strain>
        <tissue evidence="5">Leaf</tissue>
    </source>
</reference>
<dbReference type="OrthoDB" id="1933825at2759"/>
<dbReference type="KEGG" id="gra:105775854"/>
<dbReference type="InterPro" id="IPR053266">
    <property type="entry name" value="Zinc_finger_protein_7"/>
</dbReference>
<dbReference type="eggNOG" id="ENOG502RYRJ">
    <property type="taxonomic scope" value="Eukaryota"/>
</dbReference>
<reference evidence="4 6" key="1">
    <citation type="journal article" date="2012" name="Nature">
        <title>Repeated polyploidization of Gossypium genomes and the evolution of spinnable cotton fibres.</title>
        <authorList>
            <person name="Paterson A.H."/>
            <person name="Wendel J.F."/>
            <person name="Gundlach H."/>
            <person name="Guo H."/>
            <person name="Jenkins J."/>
            <person name="Jin D."/>
            <person name="Llewellyn D."/>
            <person name="Showmaker K.C."/>
            <person name="Shu S."/>
            <person name="Udall J."/>
            <person name="Yoo M.J."/>
            <person name="Byers R."/>
            <person name="Chen W."/>
            <person name="Doron-Faigenboim A."/>
            <person name="Duke M.V."/>
            <person name="Gong L."/>
            <person name="Grimwood J."/>
            <person name="Grover C."/>
            <person name="Grupp K."/>
            <person name="Hu G."/>
            <person name="Lee T.H."/>
            <person name="Li J."/>
            <person name="Lin L."/>
            <person name="Liu T."/>
            <person name="Marler B.S."/>
            <person name="Page J.T."/>
            <person name="Roberts A.W."/>
            <person name="Romanel E."/>
            <person name="Sanders W.S."/>
            <person name="Szadkowski E."/>
            <person name="Tan X."/>
            <person name="Tang H."/>
            <person name="Xu C."/>
            <person name="Wang J."/>
            <person name="Wang Z."/>
            <person name="Zhang D."/>
            <person name="Zhang L."/>
            <person name="Ashrafi H."/>
            <person name="Bedon F."/>
            <person name="Bowers J.E."/>
            <person name="Brubaker C.L."/>
            <person name="Chee P.W."/>
            <person name="Das S."/>
            <person name="Gingle A.R."/>
            <person name="Haigler C.H."/>
            <person name="Harker D."/>
            <person name="Hoffmann L.V."/>
            <person name="Hovav R."/>
            <person name="Jones D.C."/>
            <person name="Lemke C."/>
            <person name="Mansoor S."/>
            <person name="ur Rahman M."/>
            <person name="Rainville L.N."/>
            <person name="Rambani A."/>
            <person name="Reddy U.K."/>
            <person name="Rong J.K."/>
            <person name="Saranga Y."/>
            <person name="Scheffler B.E."/>
            <person name="Scheffler J.A."/>
            <person name="Stelly D.M."/>
            <person name="Triplett B.A."/>
            <person name="Van Deynze A."/>
            <person name="Vaslin M.F."/>
            <person name="Waghmare V.N."/>
            <person name="Walford S.A."/>
            <person name="Wright R.J."/>
            <person name="Zaki E.A."/>
            <person name="Zhang T."/>
            <person name="Dennis E.S."/>
            <person name="Mayer K.F."/>
            <person name="Peterson D.G."/>
            <person name="Rokhsar D.S."/>
            <person name="Wang X."/>
            <person name="Schmutz J."/>
        </authorList>
    </citation>
    <scope>NUCLEOTIDE SEQUENCE [LARGE SCALE GENOMIC DNA]</scope>
</reference>
<dbReference type="InterPro" id="IPR013087">
    <property type="entry name" value="Znf_C2H2_type"/>
</dbReference>
<dbReference type="PANTHER" id="PTHR47593:SF9">
    <property type="entry name" value="C2H2-TYPE DOMAIN-CONTAINING PROTEIN"/>
    <property type="match status" value="1"/>
</dbReference>
<feature type="domain" description="C2H2-type" evidence="3">
    <location>
        <begin position="104"/>
        <end position="131"/>
    </location>
</feature>
<name>A0A0D2UR71_GOSRA</name>
<dbReference type="GO" id="GO:0008270">
    <property type="term" value="F:zinc ion binding"/>
    <property type="evidence" value="ECO:0007669"/>
    <property type="project" value="UniProtKB-KW"/>
</dbReference>
<keyword evidence="6" id="KW-1185">Reference proteome</keyword>
<sequence>MSATSFANSYITTSLYQKLLVHKPFLIIENLWPMTFPRDEEINDADVEIPTLYLYQSGGENMETGGADDNLGVLLSLGLNRREAATSGECDKESKPANASNKVFSCNFCMRKFYSSQALGGHQNAHKRERGAGKRSQPHKTGFPVNPMGFRSLRVLQPHSVVHKDVRSEGSSMVARFSTDSSRPWFGVAGGTPFLGEKPMASIWPGSFRLENLQNQKPQLDADSQKLDLNLRL</sequence>
<evidence type="ECO:0000313" key="7">
    <source>
        <dbReference type="Proteomes" id="UP000593578"/>
    </source>
</evidence>
<evidence type="ECO:0000256" key="2">
    <source>
        <dbReference type="SAM" id="MobiDB-lite"/>
    </source>
</evidence>
<evidence type="ECO:0000313" key="5">
    <source>
        <dbReference type="EMBL" id="MBA0599523.1"/>
    </source>
</evidence>
<dbReference type="PROSITE" id="PS00028">
    <property type="entry name" value="ZINC_FINGER_C2H2_1"/>
    <property type="match status" value="1"/>
</dbReference>
<dbReference type="EMBL" id="CM001750">
    <property type="protein sequence ID" value="KJB71124.1"/>
    <property type="molecule type" value="Genomic_DNA"/>
</dbReference>
<keyword evidence="1" id="KW-0862">Zinc</keyword>